<evidence type="ECO:0000313" key="2">
    <source>
        <dbReference type="EMBL" id="AWI51198.1"/>
    </source>
</evidence>
<reference evidence="3" key="1">
    <citation type="submission" date="2018-05" db="EMBL/GenBank/DDBJ databases">
        <title>Complete genome sequence of Actinobacillus porcitonsillarum reference strain 9953L55 (CCUG 46996).</title>
        <authorList>
            <person name="Dona V."/>
            <person name="Perreten V."/>
        </authorList>
    </citation>
    <scope>NUCLEOTIDE SEQUENCE [LARGE SCALE GENOMIC DNA]</scope>
    <source>
        <strain evidence="3">9953L55</strain>
    </source>
</reference>
<evidence type="ECO:0000256" key="1">
    <source>
        <dbReference type="ARBA" id="ARBA00022649"/>
    </source>
</evidence>
<accession>A0A2U8FJQ0</accession>
<protein>
    <submittedName>
        <fullName evidence="2">Type II toxin-antitoxin system RelE/ParE family toxin</fullName>
    </submittedName>
</protein>
<keyword evidence="1" id="KW-1277">Toxin-antitoxin system</keyword>
<evidence type="ECO:0000313" key="3">
    <source>
        <dbReference type="Proteomes" id="UP000244920"/>
    </source>
</evidence>
<dbReference type="AlphaFoldDB" id="A0A2U8FJQ0"/>
<gene>
    <name evidence="2" type="ORF">DDU33_06760</name>
</gene>
<dbReference type="Pfam" id="PF05016">
    <property type="entry name" value="ParE_toxin"/>
    <property type="match status" value="1"/>
</dbReference>
<dbReference type="EMBL" id="CP029206">
    <property type="protein sequence ID" value="AWI51198.1"/>
    <property type="molecule type" value="Genomic_DNA"/>
</dbReference>
<keyword evidence="3" id="KW-1185">Reference proteome</keyword>
<organism evidence="2 3">
    <name type="scientific">Actinobacillus porcitonsillarum</name>
    <dbReference type="NCBI Taxonomy" id="189834"/>
    <lineage>
        <taxon>Bacteria</taxon>
        <taxon>Pseudomonadati</taxon>
        <taxon>Pseudomonadota</taxon>
        <taxon>Gammaproteobacteria</taxon>
        <taxon>Pasteurellales</taxon>
        <taxon>Pasteurellaceae</taxon>
        <taxon>Actinobacillus</taxon>
    </lineage>
</organism>
<dbReference type="RefSeq" id="WP_108923952.1">
    <property type="nucleotide sequence ID" value="NZ_CP029206.1"/>
</dbReference>
<dbReference type="Proteomes" id="UP000244920">
    <property type="component" value="Chromosome"/>
</dbReference>
<proteinExistence type="predicted"/>
<dbReference type="KEGG" id="apor:DDU33_06760"/>
<dbReference type="InterPro" id="IPR035093">
    <property type="entry name" value="RelE/ParE_toxin_dom_sf"/>
</dbReference>
<name>A0A2U8FJQ0_9PAST</name>
<sequence>MAKLLLSQLAVENIDEILNNVYEFTGFPSSAQNLLNEFNKTLDLIAFMPNAIGRLREDGDREAFCRAYRIVYRQTGQDEITVVTIIHSRRLYPRPY</sequence>
<dbReference type="Gene3D" id="3.30.2310.20">
    <property type="entry name" value="RelE-like"/>
    <property type="match status" value="1"/>
</dbReference>
<dbReference type="InterPro" id="IPR007712">
    <property type="entry name" value="RelE/ParE_toxin"/>
</dbReference>